<accession>A0A2V1DZ81</accession>
<sequence length="160" mass="18672">LTKYIRDRPCQFRDPSAIPLRPDGSSPHPELRLHKGYACRECSGPTFHTTSFKWLKHHFSTAHLQERASKSRIDGMYDDVFLQTWGDGPKRGYWMVLVDGSVVRPVNFLDAHDHLASVREREEVRRKEREHADRIDVGMQILQNTGPWMERTGWPTTYRG</sequence>
<dbReference type="EMBL" id="KZ805333">
    <property type="protein sequence ID" value="PVI03316.1"/>
    <property type="molecule type" value="Genomic_DNA"/>
</dbReference>
<organism evidence="1 2">
    <name type="scientific">Periconia macrospinosa</name>
    <dbReference type="NCBI Taxonomy" id="97972"/>
    <lineage>
        <taxon>Eukaryota</taxon>
        <taxon>Fungi</taxon>
        <taxon>Dikarya</taxon>
        <taxon>Ascomycota</taxon>
        <taxon>Pezizomycotina</taxon>
        <taxon>Dothideomycetes</taxon>
        <taxon>Pleosporomycetidae</taxon>
        <taxon>Pleosporales</taxon>
        <taxon>Massarineae</taxon>
        <taxon>Periconiaceae</taxon>
        <taxon>Periconia</taxon>
    </lineage>
</organism>
<dbReference type="AlphaFoldDB" id="A0A2V1DZ81"/>
<feature type="non-terminal residue" evidence="1">
    <location>
        <position position="1"/>
    </location>
</feature>
<name>A0A2V1DZ81_9PLEO</name>
<protein>
    <submittedName>
        <fullName evidence="1">Uncharacterized protein</fullName>
    </submittedName>
</protein>
<feature type="non-terminal residue" evidence="1">
    <location>
        <position position="160"/>
    </location>
</feature>
<evidence type="ECO:0000313" key="1">
    <source>
        <dbReference type="EMBL" id="PVI03316.1"/>
    </source>
</evidence>
<evidence type="ECO:0000313" key="2">
    <source>
        <dbReference type="Proteomes" id="UP000244855"/>
    </source>
</evidence>
<dbReference type="Proteomes" id="UP000244855">
    <property type="component" value="Unassembled WGS sequence"/>
</dbReference>
<dbReference type="OrthoDB" id="3785743at2759"/>
<keyword evidence="2" id="KW-1185">Reference proteome</keyword>
<reference evidence="1 2" key="1">
    <citation type="journal article" date="2018" name="Sci. Rep.">
        <title>Comparative genomics provides insights into the lifestyle and reveals functional heterogeneity of dark septate endophytic fungi.</title>
        <authorList>
            <person name="Knapp D.G."/>
            <person name="Nemeth J.B."/>
            <person name="Barry K."/>
            <person name="Hainaut M."/>
            <person name="Henrissat B."/>
            <person name="Johnson J."/>
            <person name="Kuo A."/>
            <person name="Lim J.H.P."/>
            <person name="Lipzen A."/>
            <person name="Nolan M."/>
            <person name="Ohm R.A."/>
            <person name="Tamas L."/>
            <person name="Grigoriev I.V."/>
            <person name="Spatafora J.W."/>
            <person name="Nagy L.G."/>
            <person name="Kovacs G.M."/>
        </authorList>
    </citation>
    <scope>NUCLEOTIDE SEQUENCE [LARGE SCALE GENOMIC DNA]</scope>
    <source>
        <strain evidence="1 2">DSE2036</strain>
    </source>
</reference>
<gene>
    <name evidence="1" type="ORF">DM02DRAFT_502236</name>
</gene>
<proteinExistence type="predicted"/>